<feature type="region of interest" description="Disordered" evidence="2">
    <location>
        <begin position="303"/>
        <end position="323"/>
    </location>
</feature>
<dbReference type="InterPro" id="IPR003961">
    <property type="entry name" value="FN3_dom"/>
</dbReference>
<keyword evidence="4" id="KW-1185">Reference proteome</keyword>
<feature type="compositionally biased region" description="Low complexity" evidence="2">
    <location>
        <begin position="13"/>
        <end position="48"/>
    </location>
</feature>
<name>A0ABM1E5G1_PRICU</name>
<reference evidence="5" key="1">
    <citation type="submission" date="2025-08" db="UniProtKB">
        <authorList>
            <consortium name="RefSeq"/>
        </authorList>
    </citation>
    <scope>IDENTIFICATION</scope>
</reference>
<feature type="region of interest" description="Disordered" evidence="2">
    <location>
        <begin position="1"/>
        <end position="57"/>
    </location>
</feature>
<feature type="domain" description="Fibronectin type-III" evidence="3">
    <location>
        <begin position="154"/>
        <end position="257"/>
    </location>
</feature>
<dbReference type="GeneID" id="106809007"/>
<dbReference type="CDD" id="cd00063">
    <property type="entry name" value="FN3"/>
    <property type="match status" value="2"/>
</dbReference>
<sequence length="323" mass="35632">MDTRASPSVTSCSRTAATTPAWRPPTSRWTTARAAPSTRSPTSPSSPCKVPPDPPEGTYLHDCDVKTAVIMWQPGKANDSPIRRFHIQYQADFRPGEWQDVASTGDAVTLEYRVNVPPWGNYTFRVLAENDKGKSVPSEETDVCRTVAAPPRTNPTNVKGNGTDPNNLVISWTPMDRAEHNGPGFFYQLKYRKHDDDNPDGEWTVVNITDPDNSSLTVEPTDTYQPYDIEVMAFNDKGPATLPPIQMVGYSGEDKPTVVPQNFNVTAVLGPRTAEFVWDPVDGSVENIKGAFVGYKVRESWKRGNAVTRGGGDDESRTSAERR</sequence>
<evidence type="ECO:0000256" key="2">
    <source>
        <dbReference type="SAM" id="MobiDB-lite"/>
    </source>
</evidence>
<evidence type="ECO:0000256" key="1">
    <source>
        <dbReference type="ARBA" id="ARBA00023157"/>
    </source>
</evidence>
<accession>A0ABM1E5G1</accession>
<dbReference type="SUPFAM" id="SSF49265">
    <property type="entry name" value="Fibronectin type III"/>
    <property type="match status" value="1"/>
</dbReference>
<feature type="domain" description="Fibronectin type-III" evidence="3">
    <location>
        <begin position="51"/>
        <end position="149"/>
    </location>
</feature>
<feature type="compositionally biased region" description="Basic and acidic residues" evidence="2">
    <location>
        <begin position="311"/>
        <end position="323"/>
    </location>
</feature>
<feature type="compositionally biased region" description="Polar residues" evidence="2">
    <location>
        <begin position="1"/>
        <end position="12"/>
    </location>
</feature>
<evidence type="ECO:0000259" key="3">
    <source>
        <dbReference type="PROSITE" id="PS50853"/>
    </source>
</evidence>
<dbReference type="InterPro" id="IPR036116">
    <property type="entry name" value="FN3_sf"/>
</dbReference>
<dbReference type="RefSeq" id="XP_014667432.1">
    <property type="nucleotide sequence ID" value="XM_014811946.1"/>
</dbReference>
<evidence type="ECO:0000313" key="5">
    <source>
        <dbReference type="RefSeq" id="XP_014667432.1"/>
    </source>
</evidence>
<protein>
    <submittedName>
        <fullName evidence="5">Neuroglian-like</fullName>
    </submittedName>
</protein>
<dbReference type="SMART" id="SM00060">
    <property type="entry name" value="FN3"/>
    <property type="match status" value="2"/>
</dbReference>
<dbReference type="Pfam" id="PF00041">
    <property type="entry name" value="fn3"/>
    <property type="match status" value="1"/>
</dbReference>
<dbReference type="Gene3D" id="2.60.40.10">
    <property type="entry name" value="Immunoglobulins"/>
    <property type="match status" value="2"/>
</dbReference>
<dbReference type="InterPro" id="IPR013783">
    <property type="entry name" value="Ig-like_fold"/>
</dbReference>
<dbReference type="PANTHER" id="PTHR44170:SF6">
    <property type="entry name" value="CONTACTIN"/>
    <property type="match status" value="1"/>
</dbReference>
<gene>
    <name evidence="5" type="primary">LOC106809007</name>
</gene>
<evidence type="ECO:0000313" key="4">
    <source>
        <dbReference type="Proteomes" id="UP000695022"/>
    </source>
</evidence>
<organism evidence="4 5">
    <name type="scientific">Priapulus caudatus</name>
    <name type="common">Priapulid worm</name>
    <dbReference type="NCBI Taxonomy" id="37621"/>
    <lineage>
        <taxon>Eukaryota</taxon>
        <taxon>Metazoa</taxon>
        <taxon>Ecdysozoa</taxon>
        <taxon>Scalidophora</taxon>
        <taxon>Priapulida</taxon>
        <taxon>Priapulimorpha</taxon>
        <taxon>Priapulimorphida</taxon>
        <taxon>Priapulidae</taxon>
        <taxon>Priapulus</taxon>
    </lineage>
</organism>
<dbReference type="PANTHER" id="PTHR44170">
    <property type="entry name" value="PROTEIN SIDEKICK"/>
    <property type="match status" value="1"/>
</dbReference>
<proteinExistence type="predicted"/>
<dbReference type="PROSITE" id="PS50853">
    <property type="entry name" value="FN3"/>
    <property type="match status" value="2"/>
</dbReference>
<dbReference type="Proteomes" id="UP000695022">
    <property type="component" value="Unplaced"/>
</dbReference>
<keyword evidence="1" id="KW-1015">Disulfide bond</keyword>